<evidence type="ECO:0000256" key="2">
    <source>
        <dbReference type="ARBA" id="ARBA00004393"/>
    </source>
</evidence>
<dbReference type="SUPFAM" id="SSF53474">
    <property type="entry name" value="alpha/beta-Hydrolases"/>
    <property type="match status" value="1"/>
</dbReference>
<keyword evidence="12" id="KW-0472">Membrane</keyword>
<keyword evidence="6" id="KW-0812">Transmembrane</keyword>
<organism evidence="20 21">
    <name type="scientific">Hericium alpestre</name>
    <dbReference type="NCBI Taxonomy" id="135208"/>
    <lineage>
        <taxon>Eukaryota</taxon>
        <taxon>Fungi</taxon>
        <taxon>Dikarya</taxon>
        <taxon>Basidiomycota</taxon>
        <taxon>Agaricomycotina</taxon>
        <taxon>Agaricomycetes</taxon>
        <taxon>Russulales</taxon>
        <taxon>Hericiaceae</taxon>
        <taxon>Hericium</taxon>
    </lineage>
</organism>
<evidence type="ECO:0000256" key="9">
    <source>
        <dbReference type="ARBA" id="ARBA00022801"/>
    </source>
</evidence>
<evidence type="ECO:0000256" key="8">
    <source>
        <dbReference type="ARBA" id="ARBA00022729"/>
    </source>
</evidence>
<evidence type="ECO:0000256" key="12">
    <source>
        <dbReference type="ARBA" id="ARBA00023136"/>
    </source>
</evidence>
<evidence type="ECO:0000256" key="16">
    <source>
        <dbReference type="ARBA" id="ARBA00040628"/>
    </source>
</evidence>
<name>A0A4Y9ZL03_9AGAM</name>
<dbReference type="GO" id="GO:0004185">
    <property type="term" value="F:serine-type carboxypeptidase activity"/>
    <property type="evidence" value="ECO:0007669"/>
    <property type="project" value="UniProtKB-EC"/>
</dbReference>
<evidence type="ECO:0000256" key="11">
    <source>
        <dbReference type="ARBA" id="ARBA00023034"/>
    </source>
</evidence>
<dbReference type="PRINTS" id="PR00724">
    <property type="entry name" value="CRBOXYPTASEC"/>
</dbReference>
<keyword evidence="5" id="KW-0645">Protease</keyword>
<dbReference type="Proteomes" id="UP000298061">
    <property type="component" value="Unassembled WGS sequence"/>
</dbReference>
<feature type="chain" id="PRO_5021277359" description="Pheromone-processing carboxypeptidase KEX1" evidence="19">
    <location>
        <begin position="26"/>
        <end position="559"/>
    </location>
</feature>
<evidence type="ECO:0000256" key="7">
    <source>
        <dbReference type="ARBA" id="ARBA00022703"/>
    </source>
</evidence>
<evidence type="ECO:0000256" key="15">
    <source>
        <dbReference type="ARBA" id="ARBA00040403"/>
    </source>
</evidence>
<accession>A0A4Y9ZL03</accession>
<sequence length="559" mass="62675">MRLTSWKNFLTASFLLALHTPSVRTAPTDIPSAASFYVHNLPDLHQDDTHPLHIYAGHLSADPQASTLPDTTVSAHLYFVLIKARRTADRERILFWFNGGPGCSSFDGLMMEVGPWRVDGEGGLRTIEGGWEEYTTIVYIDSRAGTGFSYTSTDRYVHELGEASTQFVEFLHNFYRVFPEYQPMDTYIGGESFAGQYIPYFGTSHHYATTDKHSQQDAADAILSSSLGINLRGAAIGNGWIDARRQYPAFLEYAIKHGIVEEGSEYYNKGKSAIETCENELKKIEGEPVRVDICENIMGAVSAVRDREVNGQKVCLNVYDVRLDDIDPACGMNWPPDLANVTTYLRRPDVKSALNAQAKSEAWTECQNRISRELWLHDSPSAITLMPRILETIEVLIFAGDQDYICNYVGQEAMIQAMTWNGETGLGQVETQTWTVDDQPAGTWVSSRNLTYAKARSLPSLPLPHALTDSTGLQRLAHGRLRRPARLARHDPALHGHELLRDHGRLCAHPEQRRRRGQARVRRHRARDARRARQDARAKQGDVGGCASFSCPFSFITLC</sequence>
<keyword evidence="9" id="KW-0378">Hydrolase</keyword>
<feature type="compositionally biased region" description="Basic residues" evidence="18">
    <location>
        <begin position="512"/>
        <end position="528"/>
    </location>
</feature>
<dbReference type="EC" id="3.4.16.6" evidence="14"/>
<evidence type="ECO:0000256" key="14">
    <source>
        <dbReference type="ARBA" id="ARBA00038895"/>
    </source>
</evidence>
<dbReference type="PANTHER" id="PTHR11802:SF190">
    <property type="entry name" value="PHEROMONE-PROCESSING CARBOXYPEPTIDASE KEX1"/>
    <property type="match status" value="1"/>
</dbReference>
<dbReference type="Gene3D" id="3.40.50.1820">
    <property type="entry name" value="alpha/beta hydrolase"/>
    <property type="match status" value="1"/>
</dbReference>
<dbReference type="InterPro" id="IPR029058">
    <property type="entry name" value="AB_hydrolase_fold"/>
</dbReference>
<dbReference type="EMBL" id="SFCI01001571">
    <property type="protein sequence ID" value="TFY75442.1"/>
    <property type="molecule type" value="Genomic_DNA"/>
</dbReference>
<protein>
    <recommendedName>
        <fullName evidence="16">Pheromone-processing carboxypeptidase KEX1</fullName>
        <ecNumber evidence="14">3.4.16.6</ecNumber>
    </recommendedName>
    <alternativeName>
        <fullName evidence="17">Carboxypeptidase D</fullName>
    </alternativeName>
    <alternativeName>
        <fullName evidence="15">Pheromone-processing carboxypeptidase kex1</fullName>
    </alternativeName>
</protein>
<dbReference type="InterPro" id="IPR001563">
    <property type="entry name" value="Peptidase_S10"/>
</dbReference>
<feature type="signal peptide" evidence="19">
    <location>
        <begin position="1"/>
        <end position="25"/>
    </location>
</feature>
<keyword evidence="11" id="KW-0333">Golgi apparatus</keyword>
<gene>
    <name evidence="20" type="ORF">EWM64_g8571</name>
</gene>
<comment type="subcellular location">
    <subcellularLocation>
        <location evidence="2">Golgi apparatus</location>
        <location evidence="2">trans-Golgi network membrane</location>
        <topology evidence="2">Single-pass type I membrane protein</topology>
    </subcellularLocation>
</comment>
<evidence type="ECO:0000256" key="4">
    <source>
        <dbReference type="ARBA" id="ARBA00022645"/>
    </source>
</evidence>
<feature type="compositionally biased region" description="Basic and acidic residues" evidence="18">
    <location>
        <begin position="529"/>
        <end position="540"/>
    </location>
</feature>
<evidence type="ECO:0000256" key="6">
    <source>
        <dbReference type="ARBA" id="ARBA00022692"/>
    </source>
</evidence>
<dbReference type="OrthoDB" id="443318at2759"/>
<evidence type="ECO:0000256" key="5">
    <source>
        <dbReference type="ARBA" id="ARBA00022670"/>
    </source>
</evidence>
<keyword evidence="13" id="KW-0325">Glycoprotein</keyword>
<evidence type="ECO:0000256" key="10">
    <source>
        <dbReference type="ARBA" id="ARBA00022989"/>
    </source>
</evidence>
<evidence type="ECO:0000256" key="19">
    <source>
        <dbReference type="SAM" id="SignalP"/>
    </source>
</evidence>
<dbReference type="PANTHER" id="PTHR11802">
    <property type="entry name" value="SERINE PROTEASE FAMILY S10 SERINE CARBOXYPEPTIDASE"/>
    <property type="match status" value="1"/>
</dbReference>
<evidence type="ECO:0000256" key="13">
    <source>
        <dbReference type="ARBA" id="ARBA00023180"/>
    </source>
</evidence>
<evidence type="ECO:0000256" key="3">
    <source>
        <dbReference type="ARBA" id="ARBA00009431"/>
    </source>
</evidence>
<evidence type="ECO:0000256" key="18">
    <source>
        <dbReference type="SAM" id="MobiDB-lite"/>
    </source>
</evidence>
<keyword evidence="10" id="KW-1133">Transmembrane helix</keyword>
<feature type="region of interest" description="Disordered" evidence="18">
    <location>
        <begin position="508"/>
        <end position="543"/>
    </location>
</feature>
<evidence type="ECO:0000256" key="17">
    <source>
        <dbReference type="ARBA" id="ARBA00042717"/>
    </source>
</evidence>
<comment type="catalytic activity">
    <reaction evidence="1">
        <text>Preferential release of a C-terminal arginine or lysine residue.</text>
        <dbReference type="EC" id="3.4.16.6"/>
    </reaction>
</comment>
<dbReference type="AlphaFoldDB" id="A0A4Y9ZL03"/>
<keyword evidence="4" id="KW-0121">Carboxypeptidase</keyword>
<keyword evidence="7" id="KW-0053">Apoptosis</keyword>
<keyword evidence="21" id="KW-1185">Reference proteome</keyword>
<evidence type="ECO:0000313" key="20">
    <source>
        <dbReference type="EMBL" id="TFY75442.1"/>
    </source>
</evidence>
<evidence type="ECO:0000256" key="1">
    <source>
        <dbReference type="ARBA" id="ARBA00001003"/>
    </source>
</evidence>
<reference evidence="20 21" key="1">
    <citation type="submission" date="2019-02" db="EMBL/GenBank/DDBJ databases">
        <title>Genome sequencing of the rare red list fungi Hericium alpestre (H. flagellum).</title>
        <authorList>
            <person name="Buettner E."/>
            <person name="Kellner H."/>
        </authorList>
    </citation>
    <scope>NUCLEOTIDE SEQUENCE [LARGE SCALE GENOMIC DNA]</scope>
    <source>
        <strain evidence="20 21">DSM 108284</strain>
    </source>
</reference>
<dbReference type="GO" id="GO:0005802">
    <property type="term" value="C:trans-Golgi network"/>
    <property type="evidence" value="ECO:0007669"/>
    <property type="project" value="TreeGrafter"/>
</dbReference>
<keyword evidence="8 19" id="KW-0732">Signal</keyword>
<comment type="caution">
    <text evidence="20">The sequence shown here is derived from an EMBL/GenBank/DDBJ whole genome shotgun (WGS) entry which is preliminary data.</text>
</comment>
<dbReference type="Pfam" id="PF00450">
    <property type="entry name" value="Peptidase_S10"/>
    <property type="match status" value="1"/>
</dbReference>
<proteinExistence type="inferred from homology"/>
<dbReference type="STRING" id="135208.A0A4Y9ZL03"/>
<dbReference type="GO" id="GO:0006915">
    <property type="term" value="P:apoptotic process"/>
    <property type="evidence" value="ECO:0007669"/>
    <property type="project" value="UniProtKB-KW"/>
</dbReference>
<evidence type="ECO:0000313" key="21">
    <source>
        <dbReference type="Proteomes" id="UP000298061"/>
    </source>
</evidence>
<comment type="similarity">
    <text evidence="3">Belongs to the peptidase S10 family.</text>
</comment>
<dbReference type="GO" id="GO:0006508">
    <property type="term" value="P:proteolysis"/>
    <property type="evidence" value="ECO:0007669"/>
    <property type="project" value="UniProtKB-KW"/>
</dbReference>